<evidence type="ECO:0000313" key="7">
    <source>
        <dbReference type="EMBL" id="KAJ7675279.1"/>
    </source>
</evidence>
<accession>A0AAD7D298</accession>
<evidence type="ECO:0000256" key="4">
    <source>
        <dbReference type="ARBA" id="ARBA00023136"/>
    </source>
</evidence>
<organism evidence="7 8">
    <name type="scientific">Mycena rosella</name>
    <name type="common">Pink bonnet</name>
    <name type="synonym">Agaricus rosellus</name>
    <dbReference type="NCBI Taxonomy" id="1033263"/>
    <lineage>
        <taxon>Eukaryota</taxon>
        <taxon>Fungi</taxon>
        <taxon>Dikarya</taxon>
        <taxon>Basidiomycota</taxon>
        <taxon>Agaricomycotina</taxon>
        <taxon>Agaricomycetes</taxon>
        <taxon>Agaricomycetidae</taxon>
        <taxon>Agaricales</taxon>
        <taxon>Marasmiineae</taxon>
        <taxon>Mycenaceae</taxon>
        <taxon>Mycena</taxon>
    </lineage>
</organism>
<gene>
    <name evidence="7" type="ORF">B0H17DRAFT_1334728</name>
</gene>
<keyword evidence="3 5" id="KW-1133">Transmembrane helix</keyword>
<dbReference type="EMBL" id="JARKIE010000150">
    <property type="protein sequence ID" value="KAJ7675279.1"/>
    <property type="molecule type" value="Genomic_DNA"/>
</dbReference>
<feature type="domain" description="SLC26A/SulP transporter" evidence="6">
    <location>
        <begin position="48"/>
        <end position="264"/>
    </location>
</feature>
<evidence type="ECO:0000256" key="5">
    <source>
        <dbReference type="SAM" id="Phobius"/>
    </source>
</evidence>
<feature type="transmembrane region" description="Helical" evidence="5">
    <location>
        <begin position="46"/>
        <end position="68"/>
    </location>
</feature>
<keyword evidence="2 5" id="KW-0812">Transmembrane</keyword>
<name>A0AAD7D298_MYCRO</name>
<sequence length="584" mass="63765">MTLGGSRFPGALDGMLIEILPFLRGIATDMHNVLGDDHPGLIPTVMAAYALTSFLTGAAFILLGVLKIGNLVAYFPQRHLSLSNAGSALFAKYHLSLLAASAMPAFVLSVTLRSRRIELWTRGFTRSVYHIPVYLLVIPAIFWIAMWAFGFSKEHLITTGWLFAVDTTSASSAVIVAGWNYWSLFDFMRIVRLVEWSLLKSTIQNIVLLVVIGALNLPIYVPTLAFSLDISYDMNHELLGQGAGNIVADVVGNMPNILQYSYSVYVPRQRRAAPKTLAWKEYTVVLSTLVGCTFLGFAEGFGLGIAAAALVYLLYGVVDSDAESHLAEHLATPAPAPGRLLSPRNHTPAAITLEGASSTVTAKTHEDADVLQHVDARVLTTYVRALFASVPSLEKALLAPPALATFFNLDVTRAHRIETAVVRCLPRCVRELVLKGRVLVVYRLARGSGLHADFGRADIPFSVDPAAAGEGKIILAFATQDACLAWCQGEHEKRVALGQDDEAKQSAFKTFSRLFDFELRTELEQFIAAGGRITAYLPGILFVVKGQLNRVAAPEPLDTEEQRPSVRRILSMLPHQTVRAVRAR</sequence>
<dbReference type="PANTHER" id="PTHR43310:SF4">
    <property type="entry name" value="AFR304WP"/>
    <property type="match status" value="1"/>
</dbReference>
<keyword evidence="8" id="KW-1185">Reference proteome</keyword>
<evidence type="ECO:0000256" key="3">
    <source>
        <dbReference type="ARBA" id="ARBA00022989"/>
    </source>
</evidence>
<evidence type="ECO:0000256" key="1">
    <source>
        <dbReference type="ARBA" id="ARBA00004141"/>
    </source>
</evidence>
<evidence type="ECO:0000256" key="2">
    <source>
        <dbReference type="ARBA" id="ARBA00022692"/>
    </source>
</evidence>
<dbReference type="AlphaFoldDB" id="A0AAD7D298"/>
<protein>
    <recommendedName>
        <fullName evidence="6">SLC26A/SulP transporter domain-containing protein</fullName>
    </recommendedName>
</protein>
<evidence type="ECO:0000259" key="6">
    <source>
        <dbReference type="Pfam" id="PF00916"/>
    </source>
</evidence>
<comment type="subcellular location">
    <subcellularLocation>
        <location evidence="1">Membrane</location>
        <topology evidence="1">Multi-pass membrane protein</topology>
    </subcellularLocation>
</comment>
<feature type="transmembrane region" description="Helical" evidence="5">
    <location>
        <begin position="284"/>
        <end position="315"/>
    </location>
</feature>
<feature type="transmembrane region" description="Helical" evidence="5">
    <location>
        <begin position="202"/>
        <end position="221"/>
    </location>
</feature>
<dbReference type="GO" id="GO:0016020">
    <property type="term" value="C:membrane"/>
    <property type="evidence" value="ECO:0007669"/>
    <property type="project" value="UniProtKB-SubCell"/>
</dbReference>
<dbReference type="PANTHER" id="PTHR43310">
    <property type="entry name" value="SULFATE TRANSPORTER YBAR-RELATED"/>
    <property type="match status" value="1"/>
</dbReference>
<proteinExistence type="predicted"/>
<feature type="transmembrane region" description="Helical" evidence="5">
    <location>
        <begin position="89"/>
        <end position="111"/>
    </location>
</feature>
<dbReference type="InterPro" id="IPR011547">
    <property type="entry name" value="SLC26A/SulP_dom"/>
</dbReference>
<dbReference type="InterPro" id="IPR052706">
    <property type="entry name" value="Membrane-Transporter-like"/>
</dbReference>
<dbReference type="Proteomes" id="UP001221757">
    <property type="component" value="Unassembled WGS sequence"/>
</dbReference>
<dbReference type="Pfam" id="PF00916">
    <property type="entry name" value="Sulfate_transp"/>
    <property type="match status" value="1"/>
</dbReference>
<keyword evidence="4 5" id="KW-0472">Membrane</keyword>
<comment type="caution">
    <text evidence="7">The sequence shown here is derived from an EMBL/GenBank/DDBJ whole genome shotgun (WGS) entry which is preliminary data.</text>
</comment>
<evidence type="ECO:0000313" key="8">
    <source>
        <dbReference type="Proteomes" id="UP001221757"/>
    </source>
</evidence>
<feature type="transmembrane region" description="Helical" evidence="5">
    <location>
        <begin position="131"/>
        <end position="149"/>
    </location>
</feature>
<feature type="transmembrane region" description="Helical" evidence="5">
    <location>
        <begin position="161"/>
        <end position="182"/>
    </location>
</feature>
<reference evidence="7" key="1">
    <citation type="submission" date="2023-03" db="EMBL/GenBank/DDBJ databases">
        <title>Massive genome expansion in bonnet fungi (Mycena s.s.) driven by repeated elements and novel gene families across ecological guilds.</title>
        <authorList>
            <consortium name="Lawrence Berkeley National Laboratory"/>
            <person name="Harder C.B."/>
            <person name="Miyauchi S."/>
            <person name="Viragh M."/>
            <person name="Kuo A."/>
            <person name="Thoen E."/>
            <person name="Andreopoulos B."/>
            <person name="Lu D."/>
            <person name="Skrede I."/>
            <person name="Drula E."/>
            <person name="Henrissat B."/>
            <person name="Morin E."/>
            <person name="Kohler A."/>
            <person name="Barry K."/>
            <person name="LaButti K."/>
            <person name="Morin E."/>
            <person name="Salamov A."/>
            <person name="Lipzen A."/>
            <person name="Mereny Z."/>
            <person name="Hegedus B."/>
            <person name="Baldrian P."/>
            <person name="Stursova M."/>
            <person name="Weitz H."/>
            <person name="Taylor A."/>
            <person name="Grigoriev I.V."/>
            <person name="Nagy L.G."/>
            <person name="Martin F."/>
            <person name="Kauserud H."/>
        </authorList>
    </citation>
    <scope>NUCLEOTIDE SEQUENCE</scope>
    <source>
        <strain evidence="7">CBHHK067</strain>
    </source>
</reference>